<evidence type="ECO:0000313" key="3">
    <source>
        <dbReference type="EMBL" id="KRZ31974.1"/>
    </source>
</evidence>
<reference evidence="4 5" key="1">
    <citation type="submission" date="2015-01" db="EMBL/GenBank/DDBJ databases">
        <title>Evolution of Trichinella species and genotypes.</title>
        <authorList>
            <person name="Korhonen P.K."/>
            <person name="Edoardo P."/>
            <person name="Giuseppe L.R."/>
            <person name="Gasser R.B."/>
        </authorList>
    </citation>
    <scope>NUCLEOTIDE SEQUENCE [LARGE SCALE GENOMIC DNA]</scope>
    <source>
        <strain evidence="2">ISS13</strain>
        <strain evidence="3">ISS588</strain>
    </source>
</reference>
<evidence type="ECO:0000313" key="5">
    <source>
        <dbReference type="Proteomes" id="UP000054805"/>
    </source>
</evidence>
<keyword evidence="5" id="KW-1185">Reference proteome</keyword>
<sequence length="88" mass="10379">MHNASHLSYIFFVTNRNLNHKTLCRKVTVLQFCYKENEAFLPPWIFKLPISIVIVISKMRKVQMQTIIARKDVGESAWQFCKKCCCLQ</sequence>
<keyword evidence="1" id="KW-1133">Transmembrane helix</keyword>
<dbReference type="EMBL" id="JYDR01000007">
    <property type="protein sequence ID" value="KRY77414.1"/>
    <property type="molecule type" value="Genomic_DNA"/>
</dbReference>
<keyword evidence="1" id="KW-0472">Membrane</keyword>
<comment type="caution">
    <text evidence="2">The sequence shown here is derived from an EMBL/GenBank/DDBJ whole genome shotgun (WGS) entry which is preliminary data.</text>
</comment>
<dbReference type="EMBL" id="JYDS01000020">
    <property type="protein sequence ID" value="KRZ31974.1"/>
    <property type="molecule type" value="Genomic_DNA"/>
</dbReference>
<accession>A0A0V1EU45</accession>
<dbReference type="Proteomes" id="UP000054632">
    <property type="component" value="Unassembled WGS sequence"/>
</dbReference>
<evidence type="ECO:0000313" key="4">
    <source>
        <dbReference type="Proteomes" id="UP000054632"/>
    </source>
</evidence>
<evidence type="ECO:0000256" key="1">
    <source>
        <dbReference type="SAM" id="Phobius"/>
    </source>
</evidence>
<organism evidence="2 4">
    <name type="scientific">Trichinella pseudospiralis</name>
    <name type="common">Parasitic roundworm</name>
    <dbReference type="NCBI Taxonomy" id="6337"/>
    <lineage>
        <taxon>Eukaryota</taxon>
        <taxon>Metazoa</taxon>
        <taxon>Ecdysozoa</taxon>
        <taxon>Nematoda</taxon>
        <taxon>Enoplea</taxon>
        <taxon>Dorylaimia</taxon>
        <taxon>Trichinellida</taxon>
        <taxon>Trichinellidae</taxon>
        <taxon>Trichinella</taxon>
    </lineage>
</organism>
<dbReference type="AlphaFoldDB" id="A0A0V1EU45"/>
<name>A0A0V1EU45_TRIPS</name>
<keyword evidence="1" id="KW-0812">Transmembrane</keyword>
<gene>
    <name evidence="2" type="ORF">T4A_511</name>
    <name evidence="3" type="ORF">T4B_13715</name>
</gene>
<proteinExistence type="predicted"/>
<dbReference type="Proteomes" id="UP000054805">
    <property type="component" value="Unassembled WGS sequence"/>
</dbReference>
<feature type="transmembrane region" description="Helical" evidence="1">
    <location>
        <begin position="39"/>
        <end position="57"/>
    </location>
</feature>
<evidence type="ECO:0000313" key="2">
    <source>
        <dbReference type="EMBL" id="KRY77414.1"/>
    </source>
</evidence>
<protein>
    <submittedName>
        <fullName evidence="2">Uncharacterized protein</fullName>
    </submittedName>
</protein>